<protein>
    <submittedName>
        <fullName evidence="2">Uncharacterized protein</fullName>
    </submittedName>
</protein>
<dbReference type="OrthoDB" id="1452733at2"/>
<feature type="transmembrane region" description="Helical" evidence="1">
    <location>
        <begin position="75"/>
        <end position="91"/>
    </location>
</feature>
<name>A0A2T5C2F0_9BACT</name>
<evidence type="ECO:0000313" key="2">
    <source>
        <dbReference type="EMBL" id="PTN08906.1"/>
    </source>
</evidence>
<organism evidence="2 3">
    <name type="scientific">Mangrovibacterium marinum</name>
    <dbReference type="NCBI Taxonomy" id="1639118"/>
    <lineage>
        <taxon>Bacteria</taxon>
        <taxon>Pseudomonadati</taxon>
        <taxon>Bacteroidota</taxon>
        <taxon>Bacteroidia</taxon>
        <taxon>Marinilabiliales</taxon>
        <taxon>Prolixibacteraceae</taxon>
        <taxon>Mangrovibacterium</taxon>
    </lineage>
</organism>
<accession>A0A2T5C2F0</accession>
<dbReference type="EMBL" id="QAAD01000006">
    <property type="protein sequence ID" value="PTN08906.1"/>
    <property type="molecule type" value="Genomic_DNA"/>
</dbReference>
<dbReference type="AlphaFoldDB" id="A0A2T5C2F0"/>
<keyword evidence="3" id="KW-1185">Reference proteome</keyword>
<dbReference type="RefSeq" id="WP_107821830.1">
    <property type="nucleotide sequence ID" value="NZ_OY782574.1"/>
</dbReference>
<gene>
    <name evidence="2" type="ORF">C8N47_1063</name>
</gene>
<dbReference type="Proteomes" id="UP000243525">
    <property type="component" value="Unassembled WGS sequence"/>
</dbReference>
<reference evidence="2 3" key="1">
    <citation type="submission" date="2018-04" db="EMBL/GenBank/DDBJ databases">
        <title>Genomic Encyclopedia of Archaeal and Bacterial Type Strains, Phase II (KMG-II): from individual species to whole genera.</title>
        <authorList>
            <person name="Goeker M."/>
        </authorList>
    </citation>
    <scope>NUCLEOTIDE SEQUENCE [LARGE SCALE GENOMIC DNA]</scope>
    <source>
        <strain evidence="2 3">DSM 28823</strain>
    </source>
</reference>
<evidence type="ECO:0000313" key="3">
    <source>
        <dbReference type="Proteomes" id="UP000243525"/>
    </source>
</evidence>
<proteinExistence type="predicted"/>
<keyword evidence="1" id="KW-0472">Membrane</keyword>
<sequence>MSFATGHLAELLSRFREHKVQLKWQKHGRNEAQEKIFLSSQLKSSYQEGNEEDQNRIIEQIRADEKHQARLERRMLILSIVLFILAFGWFARNLI</sequence>
<comment type="caution">
    <text evidence="2">The sequence shown here is derived from an EMBL/GenBank/DDBJ whole genome shotgun (WGS) entry which is preliminary data.</text>
</comment>
<evidence type="ECO:0000256" key="1">
    <source>
        <dbReference type="SAM" id="Phobius"/>
    </source>
</evidence>
<keyword evidence="1" id="KW-0812">Transmembrane</keyword>
<keyword evidence="1" id="KW-1133">Transmembrane helix</keyword>